<dbReference type="PROSITE" id="PS00332">
    <property type="entry name" value="SOD_CU_ZN_2"/>
    <property type="match status" value="1"/>
</dbReference>
<reference evidence="4 5" key="1">
    <citation type="submission" date="2014-11" db="EMBL/GenBank/DDBJ databases">
        <title>Genetic blueprint of the zoonotic pathogen Toxocara canis.</title>
        <authorList>
            <person name="Zhu X.-Q."/>
            <person name="Korhonen P.K."/>
            <person name="Cai H."/>
            <person name="Young N.D."/>
            <person name="Nejsum P."/>
            <person name="von Samson-Himmelstjerna G."/>
            <person name="Boag P.R."/>
            <person name="Tan P."/>
            <person name="Li Q."/>
            <person name="Min J."/>
            <person name="Yang Y."/>
            <person name="Wang X."/>
            <person name="Fang X."/>
            <person name="Hall R.S."/>
            <person name="Hofmann A."/>
            <person name="Sternberg P.W."/>
            <person name="Jex A.R."/>
            <person name="Gasser R.B."/>
        </authorList>
    </citation>
    <scope>NUCLEOTIDE SEQUENCE [LARGE SCALE GENOMIC DNA]</scope>
    <source>
        <strain evidence="4">PN_DK_2014</strain>
    </source>
</reference>
<dbReference type="GO" id="GO:0004784">
    <property type="term" value="F:superoxide dismutase activity"/>
    <property type="evidence" value="ECO:0007669"/>
    <property type="project" value="UniProtKB-EC"/>
</dbReference>
<comment type="function">
    <text evidence="1">Destroys radicals which are normally produced within the cells and which are toxic to biological systems.</text>
</comment>
<dbReference type="OMA" id="MTHEPGI"/>
<dbReference type="AlphaFoldDB" id="A0A0B2UQQ2"/>
<name>A0A0B2UQQ2_TOXCA</name>
<dbReference type="GO" id="GO:0005507">
    <property type="term" value="F:copper ion binding"/>
    <property type="evidence" value="ECO:0007669"/>
    <property type="project" value="InterPro"/>
</dbReference>
<dbReference type="InterPro" id="IPR024134">
    <property type="entry name" value="SOD_Cu/Zn_/chaperone"/>
</dbReference>
<comment type="caution">
    <text evidence="4">The sequence shown here is derived from an EMBL/GenBank/DDBJ whole genome shotgun (WGS) entry which is preliminary data.</text>
</comment>
<dbReference type="InterPro" id="IPR001424">
    <property type="entry name" value="SOD_Cu_Zn_dom"/>
</dbReference>
<keyword evidence="1" id="KW-0560">Oxidoreductase</keyword>
<evidence type="ECO:0000259" key="3">
    <source>
        <dbReference type="Pfam" id="PF00080"/>
    </source>
</evidence>
<evidence type="ECO:0000313" key="5">
    <source>
        <dbReference type="Proteomes" id="UP000031036"/>
    </source>
</evidence>
<dbReference type="PRINTS" id="PR00068">
    <property type="entry name" value="CUZNDISMTASE"/>
</dbReference>
<protein>
    <recommendedName>
        <fullName evidence="1">Superoxide dismutase [Cu-Zn]</fullName>
        <ecNumber evidence="1">1.15.1.1</ecNumber>
    </recommendedName>
</protein>
<feature type="chain" id="PRO_5002077504" description="Superoxide dismutase [Cu-Zn]" evidence="2">
    <location>
        <begin position="21"/>
        <end position="197"/>
    </location>
</feature>
<gene>
    <name evidence="4" type="primary">sod-4</name>
    <name evidence="4" type="ORF">Tcan_15867</name>
</gene>
<dbReference type="PROSITE" id="PS00087">
    <property type="entry name" value="SOD_CU_ZN_1"/>
    <property type="match status" value="1"/>
</dbReference>
<comment type="catalytic activity">
    <reaction evidence="1">
        <text>2 superoxide + 2 H(+) = H2O2 + O2</text>
        <dbReference type="Rhea" id="RHEA:20696"/>
        <dbReference type="ChEBI" id="CHEBI:15378"/>
        <dbReference type="ChEBI" id="CHEBI:15379"/>
        <dbReference type="ChEBI" id="CHEBI:16240"/>
        <dbReference type="ChEBI" id="CHEBI:18421"/>
        <dbReference type="EC" id="1.15.1.1"/>
    </reaction>
</comment>
<keyword evidence="2" id="KW-0732">Signal</keyword>
<dbReference type="STRING" id="6265.A0A0B2UQQ2"/>
<keyword evidence="5" id="KW-1185">Reference proteome</keyword>
<dbReference type="InterPro" id="IPR018152">
    <property type="entry name" value="SOD_Cu/Zn_BS"/>
</dbReference>
<dbReference type="SUPFAM" id="SSF49329">
    <property type="entry name" value="Cu,Zn superoxide dismutase-like"/>
    <property type="match status" value="1"/>
</dbReference>
<feature type="signal peptide" evidence="2">
    <location>
        <begin position="1"/>
        <end position="20"/>
    </location>
</feature>
<evidence type="ECO:0000256" key="2">
    <source>
        <dbReference type="SAM" id="SignalP"/>
    </source>
</evidence>
<accession>A0A0B2UQQ2</accession>
<evidence type="ECO:0000256" key="1">
    <source>
        <dbReference type="RuleBase" id="RU000393"/>
    </source>
</evidence>
<dbReference type="Proteomes" id="UP000031036">
    <property type="component" value="Unassembled WGS sequence"/>
</dbReference>
<feature type="domain" description="Superoxide dismutase copper/zinc binding" evidence="3">
    <location>
        <begin position="69"/>
        <end position="191"/>
    </location>
</feature>
<dbReference type="CDD" id="cd00305">
    <property type="entry name" value="Cu-Zn_Superoxide_Dismutase"/>
    <property type="match status" value="1"/>
</dbReference>
<evidence type="ECO:0000313" key="4">
    <source>
        <dbReference type="EMBL" id="KHN73296.1"/>
    </source>
</evidence>
<dbReference type="Gene3D" id="2.60.40.200">
    <property type="entry name" value="Superoxide dismutase, copper/zinc binding domain"/>
    <property type="match status" value="1"/>
</dbReference>
<dbReference type="OrthoDB" id="2015551at2759"/>
<keyword evidence="1" id="KW-0186">Copper</keyword>
<keyword evidence="1" id="KW-0862">Zinc</keyword>
<comment type="cofactor">
    <cofactor evidence="1">
        <name>Cu cation</name>
        <dbReference type="ChEBI" id="CHEBI:23378"/>
    </cofactor>
    <text evidence="1">Binds 1 copper ion per subunit.</text>
</comment>
<comment type="cofactor">
    <cofactor evidence="1">
        <name>Zn(2+)</name>
        <dbReference type="ChEBI" id="CHEBI:29105"/>
    </cofactor>
    <text evidence="1">Binds 1 zinc ion per subunit.</text>
</comment>
<dbReference type="PANTHER" id="PTHR10003">
    <property type="entry name" value="SUPEROXIDE DISMUTASE CU-ZN -RELATED"/>
    <property type="match status" value="1"/>
</dbReference>
<sequence>MYSVTILVLLSLATLSSSQATGLRGRAIVFFAQRNISGPFLVSGVLDFEQDFFNLRVSSHALFKYAHKILINGSLRLMPGPHGFHVHERGDIGNGCSDAAAHYNPLGRVHGGPGEQFPTVRHVGDLGNIVTPATGVTMINQTYRGLGLSGPFSILGRTIVVHENVDDLGRGRSPLSNTTGNAGGRVACGIIGRVVRP</sequence>
<keyword evidence="1" id="KW-0479">Metal-binding</keyword>
<proteinExistence type="inferred from homology"/>
<dbReference type="EMBL" id="JPKZ01003129">
    <property type="protein sequence ID" value="KHN73296.1"/>
    <property type="molecule type" value="Genomic_DNA"/>
</dbReference>
<dbReference type="Pfam" id="PF00080">
    <property type="entry name" value="Sod_Cu"/>
    <property type="match status" value="1"/>
</dbReference>
<dbReference type="EC" id="1.15.1.1" evidence="1"/>
<dbReference type="InterPro" id="IPR036423">
    <property type="entry name" value="SOD-like_Cu/Zn_dom_sf"/>
</dbReference>
<comment type="similarity">
    <text evidence="1">Belongs to the Cu-Zn superoxide dismutase family.</text>
</comment>
<organism evidence="4 5">
    <name type="scientific">Toxocara canis</name>
    <name type="common">Canine roundworm</name>
    <dbReference type="NCBI Taxonomy" id="6265"/>
    <lineage>
        <taxon>Eukaryota</taxon>
        <taxon>Metazoa</taxon>
        <taxon>Ecdysozoa</taxon>
        <taxon>Nematoda</taxon>
        <taxon>Chromadorea</taxon>
        <taxon>Rhabditida</taxon>
        <taxon>Spirurina</taxon>
        <taxon>Ascaridomorpha</taxon>
        <taxon>Ascaridoidea</taxon>
        <taxon>Toxocaridae</taxon>
        <taxon>Toxocara</taxon>
    </lineage>
</organism>